<protein>
    <submittedName>
        <fullName evidence="11">Type VII secretion protein EccB</fullName>
    </submittedName>
</protein>
<dbReference type="GO" id="GO:0005886">
    <property type="term" value="C:plasma membrane"/>
    <property type="evidence" value="ECO:0007669"/>
    <property type="project" value="UniProtKB-SubCell"/>
</dbReference>
<comment type="subcellular location">
    <subcellularLocation>
        <location evidence="1">Cell membrane</location>
        <topology evidence="1">Single-pass membrane protein</topology>
    </subcellularLocation>
</comment>
<dbReference type="Pfam" id="PF05108">
    <property type="entry name" value="T7SS_ESX1_EccB"/>
    <property type="match status" value="1"/>
</dbReference>
<evidence type="ECO:0000256" key="10">
    <source>
        <dbReference type="SAM" id="Phobius"/>
    </source>
</evidence>
<evidence type="ECO:0000256" key="6">
    <source>
        <dbReference type="ARBA" id="ARBA00022801"/>
    </source>
</evidence>
<reference evidence="11" key="1">
    <citation type="submission" date="2023-02" db="EMBL/GenBank/DDBJ databases">
        <title>A novel hydrolase synthesized by Rhodococcus erythropolis HQ is responsible for the detoxification of Zearalenone.</title>
        <authorList>
            <person name="Hu J."/>
            <person name="Xu J."/>
        </authorList>
    </citation>
    <scope>NUCLEOTIDE SEQUENCE</scope>
    <source>
        <strain evidence="11">HQ</strain>
    </source>
</reference>
<dbReference type="AlphaFoldDB" id="A0AAW6LKM0"/>
<dbReference type="EMBL" id="JARDXE010000014">
    <property type="protein sequence ID" value="MDE8647524.1"/>
    <property type="molecule type" value="Genomic_DNA"/>
</dbReference>
<dbReference type="GO" id="GO:0005576">
    <property type="term" value="C:extracellular region"/>
    <property type="evidence" value="ECO:0007669"/>
    <property type="project" value="TreeGrafter"/>
</dbReference>
<feature type="transmembrane region" description="Helical" evidence="10">
    <location>
        <begin position="44"/>
        <end position="65"/>
    </location>
</feature>
<evidence type="ECO:0000256" key="9">
    <source>
        <dbReference type="ARBA" id="ARBA00023136"/>
    </source>
</evidence>
<dbReference type="PANTHER" id="PTHR40765:SF2">
    <property type="entry name" value="ESX-2 SECRETION SYSTEM ATPASE ECCB2"/>
    <property type="match status" value="1"/>
</dbReference>
<dbReference type="PANTHER" id="PTHR40765">
    <property type="entry name" value="ESX-2 SECRETION SYSTEM ATPASE ECCB2"/>
    <property type="match status" value="1"/>
</dbReference>
<dbReference type="InterPro" id="IPR042485">
    <property type="entry name" value="T7SS_EccB_R3"/>
</dbReference>
<keyword evidence="4 10" id="KW-0812">Transmembrane</keyword>
<proteinExistence type="inferred from homology"/>
<dbReference type="RefSeq" id="WP_097388404.1">
    <property type="nucleotide sequence ID" value="NZ_JARDXE010000014.1"/>
</dbReference>
<comment type="caution">
    <text evidence="11">The sequence shown here is derived from an EMBL/GenBank/DDBJ whole genome shotgun (WGS) entry which is preliminary data.</text>
</comment>
<evidence type="ECO:0000256" key="1">
    <source>
        <dbReference type="ARBA" id="ARBA00004162"/>
    </source>
</evidence>
<keyword evidence="9 10" id="KW-0472">Membrane</keyword>
<evidence type="ECO:0000256" key="5">
    <source>
        <dbReference type="ARBA" id="ARBA00022741"/>
    </source>
</evidence>
<keyword evidence="8 10" id="KW-1133">Transmembrane helix</keyword>
<dbReference type="Gene3D" id="2.40.50.910">
    <property type="entry name" value="Type VII secretion system EccB, repeat 3 domain"/>
    <property type="match status" value="1"/>
</dbReference>
<dbReference type="GO" id="GO:0016787">
    <property type="term" value="F:hydrolase activity"/>
    <property type="evidence" value="ECO:0007669"/>
    <property type="project" value="UniProtKB-KW"/>
</dbReference>
<keyword evidence="6" id="KW-0378">Hydrolase</keyword>
<keyword evidence="5" id="KW-0547">Nucleotide-binding</keyword>
<gene>
    <name evidence="11" type="primary">eccB</name>
    <name evidence="11" type="ORF">PXH69_21355</name>
</gene>
<keyword evidence="7" id="KW-0067">ATP-binding</keyword>
<accession>A0AAW6LKM0</accession>
<sequence>MAPRFLTTKTQISGYRMLVRRIEQAFTRRDTRLLSSPFSMQTTAVILGFGLAGLVLAAGFVMGLIKPQPTRGEASIVATQSGGRYVMYNGALHPVTNLSSARLIVGKADAIKTVKDAELEKYPRGLLMGIPGAPDEMIPRTDDTSRWAVCTQYNSATSLDLTPNISTRTLLIAGDPEIVPAQEPISDSEAILVSERDGNTKKTWLLYNGMRSEISMSEKALTSALQVDQDMLDKATPVSAAFLDAVPVREAMRAPRLLRQGQTSTAVPQYQVGAVLSSTGIDGDSMYLVFDNGVQPIGSFTAQVMINNGSKFVDNVSAAQIAAAPHVVGADMDHWPAQRPTLVQKDTVCFDWSRHGQAAADSSLFALNSVPLKSEARDRVVALLPGTDQSPQADFFYTDPGRGWLVQVTGESDGSLAREQLWWVGDNGVRYAITGDSGSSPGDTLTKLGLGDAATQLVPWSVLRLLPEGANLSPNSASVIHEQIPVEMAKNPITNVEGLK</sequence>
<evidence type="ECO:0000256" key="4">
    <source>
        <dbReference type="ARBA" id="ARBA00022692"/>
    </source>
</evidence>
<evidence type="ECO:0000256" key="7">
    <source>
        <dbReference type="ARBA" id="ARBA00022840"/>
    </source>
</evidence>
<evidence type="ECO:0000313" key="12">
    <source>
        <dbReference type="Proteomes" id="UP001217325"/>
    </source>
</evidence>
<dbReference type="InterPro" id="IPR044857">
    <property type="entry name" value="T7SS_EccB_R1"/>
</dbReference>
<evidence type="ECO:0000313" key="11">
    <source>
        <dbReference type="EMBL" id="MDE8647524.1"/>
    </source>
</evidence>
<name>A0AAW6LKM0_RHOSG</name>
<keyword evidence="3" id="KW-1003">Cell membrane</keyword>
<evidence type="ECO:0000256" key="3">
    <source>
        <dbReference type="ARBA" id="ARBA00022475"/>
    </source>
</evidence>
<comment type="similarity">
    <text evidence="2">Belongs to the EccB family.</text>
</comment>
<dbReference type="GO" id="GO:0005524">
    <property type="term" value="F:ATP binding"/>
    <property type="evidence" value="ECO:0007669"/>
    <property type="project" value="UniProtKB-KW"/>
</dbReference>
<evidence type="ECO:0000256" key="8">
    <source>
        <dbReference type="ARBA" id="ARBA00022989"/>
    </source>
</evidence>
<dbReference type="Gene3D" id="3.30.2390.20">
    <property type="entry name" value="Type VII secretion system EccB, repeat 1 domain"/>
    <property type="match status" value="1"/>
</dbReference>
<dbReference type="NCBIfam" id="TIGR03919">
    <property type="entry name" value="T7SS_EccB"/>
    <property type="match status" value="1"/>
</dbReference>
<evidence type="ECO:0000256" key="2">
    <source>
        <dbReference type="ARBA" id="ARBA00008149"/>
    </source>
</evidence>
<dbReference type="Proteomes" id="UP001217325">
    <property type="component" value="Unassembled WGS sequence"/>
</dbReference>
<dbReference type="InterPro" id="IPR007795">
    <property type="entry name" value="T7SS_EccB"/>
</dbReference>
<organism evidence="11 12">
    <name type="scientific">Rhodococcus qingshengii</name>
    <dbReference type="NCBI Taxonomy" id="334542"/>
    <lineage>
        <taxon>Bacteria</taxon>
        <taxon>Bacillati</taxon>
        <taxon>Actinomycetota</taxon>
        <taxon>Actinomycetes</taxon>
        <taxon>Mycobacteriales</taxon>
        <taxon>Nocardiaceae</taxon>
        <taxon>Rhodococcus</taxon>
        <taxon>Rhodococcus erythropolis group</taxon>
    </lineage>
</organism>